<proteinExistence type="inferred from homology"/>
<dbReference type="GO" id="GO:0006313">
    <property type="term" value="P:DNA transposition"/>
    <property type="evidence" value="ECO:0007669"/>
    <property type="project" value="InterPro"/>
</dbReference>
<name>A0AAI9H432_ECOLX</name>
<comment type="similarity">
    <text evidence="1">Belongs to the transposase 8 family.</text>
</comment>
<protein>
    <submittedName>
        <fullName evidence="3">Transposase</fullName>
    </submittedName>
</protein>
<dbReference type="GO" id="GO:0003677">
    <property type="term" value="F:DNA binding"/>
    <property type="evidence" value="ECO:0007669"/>
    <property type="project" value="InterPro"/>
</dbReference>
<sequence>MGTKVSDMQKNVTPGRRKGCPNYPPEFKQLLVAASCEPGISISKLALENGINANLLFKWRQQWREGKLLLPSSESPQLLPVTLDAAAEQPESLAEDPETL</sequence>
<comment type="caution">
    <text evidence="3">The sequence shown here is derived from an EMBL/GenBank/DDBJ whole genome shotgun (WGS) entry which is preliminary data.</text>
</comment>
<dbReference type="Pfam" id="PF01527">
    <property type="entry name" value="HTH_Tnp_1"/>
    <property type="match status" value="1"/>
</dbReference>
<organism evidence="3">
    <name type="scientific">Escherichia coli</name>
    <dbReference type="NCBI Taxonomy" id="562"/>
    <lineage>
        <taxon>Bacteria</taxon>
        <taxon>Pseudomonadati</taxon>
        <taxon>Pseudomonadota</taxon>
        <taxon>Gammaproteobacteria</taxon>
        <taxon>Enterobacterales</taxon>
        <taxon>Enterobacteriaceae</taxon>
        <taxon>Escherichia</taxon>
    </lineage>
</organism>
<feature type="non-terminal residue" evidence="3">
    <location>
        <position position="100"/>
    </location>
</feature>
<dbReference type="EMBL" id="ABLFQU030000201">
    <property type="protein sequence ID" value="EMM0029170.1"/>
    <property type="molecule type" value="Genomic_DNA"/>
</dbReference>
<dbReference type="NCBIfam" id="NF047595">
    <property type="entry name" value="IS66_ISRel24_TnpA"/>
    <property type="match status" value="1"/>
</dbReference>
<feature type="compositionally biased region" description="Polar residues" evidence="2">
    <location>
        <begin position="1"/>
        <end position="12"/>
    </location>
</feature>
<dbReference type="AlphaFoldDB" id="A0AAI9H432"/>
<evidence type="ECO:0000256" key="1">
    <source>
        <dbReference type="ARBA" id="ARBA00009964"/>
    </source>
</evidence>
<dbReference type="InterPro" id="IPR002514">
    <property type="entry name" value="Transposase_8"/>
</dbReference>
<evidence type="ECO:0000313" key="3">
    <source>
        <dbReference type="EMBL" id="EMM0029170.1"/>
    </source>
</evidence>
<dbReference type="InterPro" id="IPR009057">
    <property type="entry name" value="Homeodomain-like_sf"/>
</dbReference>
<reference evidence="3" key="1">
    <citation type="submission" date="2024-02" db="EMBL/GenBank/DDBJ databases">
        <authorList>
            <consortium name="Clinical and Environmental Microbiology Branch: Whole genome sequencing antimicrobial resistance pathogens in the healthcare setting"/>
        </authorList>
    </citation>
    <scope>NUCLEOTIDE SEQUENCE</scope>
    <source>
        <strain evidence="3">2023CK-00345</strain>
    </source>
</reference>
<dbReference type="GO" id="GO:0004803">
    <property type="term" value="F:transposase activity"/>
    <property type="evidence" value="ECO:0007669"/>
    <property type="project" value="InterPro"/>
</dbReference>
<dbReference type="SUPFAM" id="SSF46689">
    <property type="entry name" value="Homeodomain-like"/>
    <property type="match status" value="1"/>
</dbReference>
<gene>
    <name evidence="3" type="ORF">P6223_005931</name>
</gene>
<evidence type="ECO:0000256" key="2">
    <source>
        <dbReference type="SAM" id="MobiDB-lite"/>
    </source>
</evidence>
<accession>A0AAI9H432</accession>
<feature type="region of interest" description="Disordered" evidence="2">
    <location>
        <begin position="1"/>
        <end position="20"/>
    </location>
</feature>